<dbReference type="AlphaFoldDB" id="A0A6J4JVJ3"/>
<feature type="chain" id="PRO_5026671214" evidence="1">
    <location>
        <begin position="27"/>
        <end position="182"/>
    </location>
</feature>
<dbReference type="PROSITE" id="PS51257">
    <property type="entry name" value="PROKAR_LIPOPROTEIN"/>
    <property type="match status" value="1"/>
</dbReference>
<keyword evidence="1" id="KW-0732">Signal</keyword>
<accession>A0A6J4JVJ3</accession>
<evidence type="ECO:0000313" key="2">
    <source>
        <dbReference type="EMBL" id="CAA9288535.1"/>
    </source>
</evidence>
<evidence type="ECO:0000256" key="1">
    <source>
        <dbReference type="SAM" id="SignalP"/>
    </source>
</evidence>
<organism evidence="2">
    <name type="scientific">uncultured Cytophagales bacterium</name>
    <dbReference type="NCBI Taxonomy" id="158755"/>
    <lineage>
        <taxon>Bacteria</taxon>
        <taxon>Pseudomonadati</taxon>
        <taxon>Bacteroidota</taxon>
        <taxon>Sphingobacteriia</taxon>
        <taxon>Sphingobacteriales</taxon>
        <taxon>environmental samples</taxon>
    </lineage>
</organism>
<sequence length="182" mass="20231">MKILLTPFRLLPALAGLILLFSGCTTEPEPTAPANGGEGYRPVYLSYEELRNVTTEGPRSLKHPGKIYVRGTFLFINEPGEGIHIIDNHDPAKPRPMAFVNIRGNVDMAVKGDVLYADNATDLVALDITNPLRVQLLNRVENVFPYPSYPPQTGVRFECVDKTRGVVVGWEKTTLPDARCRR</sequence>
<name>A0A6J4JVJ3_9SPHI</name>
<feature type="signal peptide" evidence="1">
    <location>
        <begin position="1"/>
        <end position="26"/>
    </location>
</feature>
<protein>
    <submittedName>
        <fullName evidence="2">Uncharacterized protein</fullName>
    </submittedName>
</protein>
<dbReference type="EMBL" id="CADCTQ010000368">
    <property type="protein sequence ID" value="CAA9288535.1"/>
    <property type="molecule type" value="Genomic_DNA"/>
</dbReference>
<gene>
    <name evidence="2" type="ORF">AVDCRST_MAG56-4363</name>
</gene>
<proteinExistence type="predicted"/>
<reference evidence="2" key="1">
    <citation type="submission" date="2020-02" db="EMBL/GenBank/DDBJ databases">
        <authorList>
            <person name="Meier V. D."/>
        </authorList>
    </citation>
    <scope>NUCLEOTIDE SEQUENCE</scope>
    <source>
        <strain evidence="2">AVDCRST_MAG56</strain>
    </source>
</reference>